<comment type="caution">
    <text evidence="3">The sequence shown here is derived from an EMBL/GenBank/DDBJ whole genome shotgun (WGS) entry which is preliminary data.</text>
</comment>
<sequence length="696" mass="81213">MQGSPKMIIRIIHNEDKIYIPLYQRRYSWGTDQVQRLVEDILMAEQRGLDKYFVGSLILDLTTTDAVAVIDGQQRLTTISLFLIALRDLMAVTDERQARIINDKYLVDPYDEETGYHNRLKPVDGDEQQYIDVLLHGDQAKPSLFKLNYQYFKNAVQSGVLSVEDWLNLLQTKLQAMVITVQPGDDAQLIFESLNSTGLGLTESDKIRNYLLMGLERDAQTQAFEVWKSIERLVHRENISNFYRHYLTSLATSSKPVKKNDIYDNYRQEIGLHPNFDRYTELLEEEKVAKIYAKIQFPQEYQFTDQTTQRLLIRLSHLHMDVMMPYFLQIFNLYEKQKLSLNGLNEVLKTVLGYLARRLFVGIPSTGLNNFFTTLNRQVQRLTKNNDINYPRALEVVLTHKVKENKIFPSNAMLMDALTSKDYYHIRTESFWFIMDELNNWRGETQMLFERAENGDFSIEHILPQTLSRSWQQNLGENWHDVQVTWTNRLANLTLTGFNSQMSNHSFRDKRDAPNGYRDSGIKLNQTLVGMDEWNENSLKQRQFDLYQRALKVWPLPSVADVEVDAGEWVSLADIDPKGEKPITFSFKEQRDVSIKSWKELYDRIVNILWLDNPPIFYKLANDDAEWLVKYNHEVSDSIQYRQLDNADQHQGLSVYSGGASAQDRKRHIQRFLTASNDSLESVQVKLNKGLALHEK</sequence>
<evidence type="ECO:0000313" key="4">
    <source>
        <dbReference type="Proteomes" id="UP000321794"/>
    </source>
</evidence>
<feature type="domain" description="GmrSD restriction endonucleases N-terminal" evidence="1">
    <location>
        <begin position="11"/>
        <end position="212"/>
    </location>
</feature>
<feature type="domain" description="GmrSD restriction endonucleases C-terminal" evidence="2">
    <location>
        <begin position="409"/>
        <end position="546"/>
    </location>
</feature>
<dbReference type="EMBL" id="BJZK01000001">
    <property type="protein sequence ID" value="GEO71138.1"/>
    <property type="molecule type" value="Genomic_DNA"/>
</dbReference>
<dbReference type="Proteomes" id="UP000321794">
    <property type="component" value="Unassembled WGS sequence"/>
</dbReference>
<reference evidence="3 4" key="1">
    <citation type="submission" date="2019-07" db="EMBL/GenBank/DDBJ databases">
        <title>Whole genome shotgun sequence of Lactobacillus zymae NBRC 107157.</title>
        <authorList>
            <person name="Hosoyama A."/>
            <person name="Uohara A."/>
            <person name="Ohji S."/>
            <person name="Ichikawa N."/>
        </authorList>
    </citation>
    <scope>NUCLEOTIDE SEQUENCE [LARGE SCALE GENOMIC DNA]</scope>
    <source>
        <strain evidence="3 4">NBRC 107157</strain>
    </source>
</reference>
<accession>A0ABQ0WTV7</accession>
<organism evidence="3 4">
    <name type="scientific">Levilactobacillus zymae</name>
    <dbReference type="NCBI Taxonomy" id="267363"/>
    <lineage>
        <taxon>Bacteria</taxon>
        <taxon>Bacillati</taxon>
        <taxon>Bacillota</taxon>
        <taxon>Bacilli</taxon>
        <taxon>Lactobacillales</taxon>
        <taxon>Lactobacillaceae</taxon>
        <taxon>Levilactobacillus</taxon>
    </lineage>
</organism>
<protein>
    <recommendedName>
        <fullName evidence="5">DUF262 domain-containing protein</fullName>
    </recommendedName>
</protein>
<name>A0ABQ0WTV7_9LACO</name>
<evidence type="ECO:0000313" key="3">
    <source>
        <dbReference type="EMBL" id="GEO71138.1"/>
    </source>
</evidence>
<gene>
    <name evidence="3" type="ORF">LZY01_03060</name>
</gene>
<dbReference type="InterPro" id="IPR004919">
    <property type="entry name" value="GmrSD_N"/>
</dbReference>
<dbReference type="Pfam" id="PF03235">
    <property type="entry name" value="GmrSD_N"/>
    <property type="match status" value="1"/>
</dbReference>
<dbReference type="PANTHER" id="PTHR35149">
    <property type="entry name" value="SLL5132 PROTEIN"/>
    <property type="match status" value="1"/>
</dbReference>
<dbReference type="Pfam" id="PF07510">
    <property type="entry name" value="GmrSD_C"/>
    <property type="match status" value="1"/>
</dbReference>
<dbReference type="InterPro" id="IPR011089">
    <property type="entry name" value="GmrSD_C"/>
</dbReference>
<dbReference type="PANTHER" id="PTHR35149:SF2">
    <property type="entry name" value="DUF262 DOMAIN-CONTAINING PROTEIN"/>
    <property type="match status" value="1"/>
</dbReference>
<dbReference type="RefSeq" id="WP_057730559.1">
    <property type="nucleotide sequence ID" value="NZ_BJZK01000001.1"/>
</dbReference>
<proteinExistence type="predicted"/>
<evidence type="ECO:0008006" key="5">
    <source>
        <dbReference type="Google" id="ProtNLM"/>
    </source>
</evidence>
<evidence type="ECO:0000259" key="1">
    <source>
        <dbReference type="Pfam" id="PF03235"/>
    </source>
</evidence>
<evidence type="ECO:0000259" key="2">
    <source>
        <dbReference type="Pfam" id="PF07510"/>
    </source>
</evidence>
<keyword evidence="4" id="KW-1185">Reference proteome</keyword>